<reference evidence="4" key="1">
    <citation type="submission" date="2017-03" db="EMBL/GenBank/DDBJ databases">
        <authorList>
            <person name="Monnet C."/>
        </authorList>
    </citation>
    <scope>NUCLEOTIDE SEQUENCE [LARGE SCALE GENOMIC DNA]</scope>
    <source>
        <strain evidence="4">CIP 102111</strain>
    </source>
</reference>
<accession>A0A2H1I3I6</accession>
<protein>
    <recommendedName>
        <fullName evidence="5">DUF4352 domain-containing protein</fullName>
    </recommendedName>
</protein>
<dbReference type="PROSITE" id="PS51257">
    <property type="entry name" value="PROKAR_LIPOPROTEIN"/>
    <property type="match status" value="1"/>
</dbReference>
<feature type="chain" id="PRO_5013762805" description="DUF4352 domain-containing protein" evidence="2">
    <location>
        <begin position="23"/>
        <end position="230"/>
    </location>
</feature>
<feature type="signal peptide" evidence="2">
    <location>
        <begin position="1"/>
        <end position="22"/>
    </location>
</feature>
<organism evidence="3 4">
    <name type="scientific">Brevibacterium casei CIP 102111</name>
    <dbReference type="NCBI Taxonomy" id="1255625"/>
    <lineage>
        <taxon>Bacteria</taxon>
        <taxon>Bacillati</taxon>
        <taxon>Actinomycetota</taxon>
        <taxon>Actinomycetes</taxon>
        <taxon>Micrococcales</taxon>
        <taxon>Brevibacteriaceae</taxon>
        <taxon>Brevibacterium</taxon>
    </lineage>
</organism>
<gene>
    <name evidence="3" type="ORF">BC102111_00777</name>
</gene>
<dbReference type="GeneID" id="99773205"/>
<dbReference type="EMBL" id="FXZC01000002">
    <property type="protein sequence ID" value="SMX69662.1"/>
    <property type="molecule type" value="Genomic_DNA"/>
</dbReference>
<evidence type="ECO:0008006" key="5">
    <source>
        <dbReference type="Google" id="ProtNLM"/>
    </source>
</evidence>
<evidence type="ECO:0000313" key="4">
    <source>
        <dbReference type="Proteomes" id="UP000234333"/>
    </source>
</evidence>
<proteinExistence type="predicted"/>
<feature type="region of interest" description="Disordered" evidence="1">
    <location>
        <begin position="23"/>
        <end position="65"/>
    </location>
</feature>
<name>A0A2H1I3I6_9MICO</name>
<dbReference type="Proteomes" id="UP000234333">
    <property type="component" value="Unassembled WGS sequence"/>
</dbReference>
<keyword evidence="2" id="KW-0732">Signal</keyword>
<evidence type="ECO:0000313" key="3">
    <source>
        <dbReference type="EMBL" id="SMX69662.1"/>
    </source>
</evidence>
<evidence type="ECO:0000256" key="1">
    <source>
        <dbReference type="SAM" id="MobiDB-lite"/>
    </source>
</evidence>
<evidence type="ECO:0000256" key="2">
    <source>
        <dbReference type="SAM" id="SignalP"/>
    </source>
</evidence>
<sequence>MKRITATATALGLLTLSACTSATDDSHTESQVAEASPQAHETQDSDGDYVQTEADPPATASGATSYKDDGTGYFDFGKTAIFPSGMELTVDYLGETKFSEHGTASNCTAGDPVAVFKLTIANNSGSTVNPSDSLDISGVYYKDGVRGSYDPVLVDAPNVFDDWQGKKLDNGMSITELPDDESVTAYAGMCRPDASNDETAVHGTFADEEVATPLWTVPGADPYDRRRPVS</sequence>
<dbReference type="RefSeq" id="WP_101623665.1">
    <property type="nucleotide sequence ID" value="NZ_FXZC01000002.1"/>
</dbReference>
<dbReference type="AlphaFoldDB" id="A0A2H1I3I6"/>